<organism evidence="1 2">
    <name type="scientific">Cellvibrio fibrivorans</name>
    <dbReference type="NCBI Taxonomy" id="126350"/>
    <lineage>
        <taxon>Bacteria</taxon>
        <taxon>Pseudomonadati</taxon>
        <taxon>Pseudomonadota</taxon>
        <taxon>Gammaproteobacteria</taxon>
        <taxon>Cellvibrionales</taxon>
        <taxon>Cellvibrionaceae</taxon>
        <taxon>Cellvibrio</taxon>
    </lineage>
</organism>
<dbReference type="Proteomes" id="UP001253595">
    <property type="component" value="Unassembled WGS sequence"/>
</dbReference>
<dbReference type="EMBL" id="JAVDVX010000010">
    <property type="protein sequence ID" value="MDR7092098.1"/>
    <property type="molecule type" value="Genomic_DNA"/>
</dbReference>
<keyword evidence="1" id="KW-0238">DNA-binding</keyword>
<evidence type="ECO:0000313" key="2">
    <source>
        <dbReference type="Proteomes" id="UP001253595"/>
    </source>
</evidence>
<dbReference type="GO" id="GO:0003677">
    <property type="term" value="F:DNA binding"/>
    <property type="evidence" value="ECO:0007669"/>
    <property type="project" value="UniProtKB-KW"/>
</dbReference>
<gene>
    <name evidence="1" type="ORF">J2X05_004138</name>
</gene>
<accession>A0ABU1V490</accession>
<proteinExistence type="predicted"/>
<keyword evidence="2" id="KW-1185">Reference proteome</keyword>
<sequence>MHNQPTDQASLVTLPIVGFYRAQQCAALLGVSKSTFWLWAQQKIVQGIPVPQPIKLSPGVTVWKRSDVHAFCEQLASLGDTTTPPEAA</sequence>
<name>A0ABU1V490_9GAMM</name>
<protein>
    <submittedName>
        <fullName evidence="1">DNA-binding transcriptional regulator AlpA</fullName>
    </submittedName>
</protein>
<comment type="caution">
    <text evidence="1">The sequence shown here is derived from an EMBL/GenBank/DDBJ whole genome shotgun (WGS) entry which is preliminary data.</text>
</comment>
<reference evidence="1 2" key="1">
    <citation type="submission" date="2023-07" db="EMBL/GenBank/DDBJ databases">
        <title>Sorghum-associated microbial communities from plants grown in Nebraska, USA.</title>
        <authorList>
            <person name="Schachtman D."/>
        </authorList>
    </citation>
    <scope>NUCLEOTIDE SEQUENCE [LARGE SCALE GENOMIC DNA]</scope>
    <source>
        <strain evidence="1 2">BE190</strain>
    </source>
</reference>
<evidence type="ECO:0000313" key="1">
    <source>
        <dbReference type="EMBL" id="MDR7092098.1"/>
    </source>
</evidence>